<proteinExistence type="predicted"/>
<protein>
    <recommendedName>
        <fullName evidence="4">DUF624 domain-containing protein</fullName>
    </recommendedName>
</protein>
<keyword evidence="1" id="KW-0812">Transmembrane</keyword>
<feature type="transmembrane region" description="Helical" evidence="1">
    <location>
        <begin position="175"/>
        <end position="194"/>
    </location>
</feature>
<accession>A0A2S5GA80</accession>
<evidence type="ECO:0000256" key="1">
    <source>
        <dbReference type="SAM" id="Phobius"/>
    </source>
</evidence>
<dbReference type="AlphaFoldDB" id="A0A2S5GA80"/>
<dbReference type="Proteomes" id="UP000239047">
    <property type="component" value="Unassembled WGS sequence"/>
</dbReference>
<dbReference type="InterPro" id="IPR006938">
    <property type="entry name" value="DUF624"/>
</dbReference>
<evidence type="ECO:0008006" key="4">
    <source>
        <dbReference type="Google" id="ProtNLM"/>
    </source>
</evidence>
<name>A0A2S5GA80_9BACL</name>
<dbReference type="RefSeq" id="WP_104058901.1">
    <property type="nucleotide sequence ID" value="NZ_PREZ01000005.1"/>
</dbReference>
<comment type="caution">
    <text evidence="2">The sequence shown here is derived from an EMBL/GenBank/DDBJ whole genome shotgun (WGS) entry which is preliminary data.</text>
</comment>
<keyword evidence="1" id="KW-1133">Transmembrane helix</keyword>
<dbReference type="Pfam" id="PF04854">
    <property type="entry name" value="DUF624"/>
    <property type="match status" value="1"/>
</dbReference>
<dbReference type="EMBL" id="PREZ01000005">
    <property type="protein sequence ID" value="PPA69908.1"/>
    <property type="molecule type" value="Genomic_DNA"/>
</dbReference>
<evidence type="ECO:0000313" key="3">
    <source>
        <dbReference type="Proteomes" id="UP000239047"/>
    </source>
</evidence>
<evidence type="ECO:0000313" key="2">
    <source>
        <dbReference type="EMBL" id="PPA69908.1"/>
    </source>
</evidence>
<feature type="transmembrane region" description="Helical" evidence="1">
    <location>
        <begin position="20"/>
        <end position="48"/>
    </location>
</feature>
<sequence>MTSQNIVNSLDKILTWIMRLVLVNVLWVLYTMLGLIVGGIFPATIAALKIFRKWTMGDLDVSIRKTFKQEYREEFINANIVGWILTIAGAVLYTNYLAIKSMGDINIIFSVAFYLLILFYVNLVIWSFPQLAHYNGNIAHFFRNAIIIGFGQLHYTIAIGMYLFIVLYFSLKFPGLLPFFTISIAAYGWIRLSMNLFQKNDQKMTKPLLVEG</sequence>
<dbReference type="OrthoDB" id="2182676at2"/>
<reference evidence="2 3" key="1">
    <citation type="submission" date="2018-02" db="EMBL/GenBank/DDBJ databases">
        <title>Jeotgalibacillus proteolyticum sp. nov. a protease producing bacterium isolated from ocean sediments of Laizhou Bay.</title>
        <authorList>
            <person name="Li Y."/>
        </authorList>
    </citation>
    <scope>NUCLEOTIDE SEQUENCE [LARGE SCALE GENOMIC DNA]</scope>
    <source>
        <strain evidence="2 3">22-7</strain>
    </source>
</reference>
<gene>
    <name evidence="2" type="ORF">C4B60_15400</name>
</gene>
<keyword evidence="3" id="KW-1185">Reference proteome</keyword>
<feature type="transmembrane region" description="Helical" evidence="1">
    <location>
        <begin position="146"/>
        <end position="169"/>
    </location>
</feature>
<organism evidence="2 3">
    <name type="scientific">Jeotgalibacillus proteolyticus</name>
    <dbReference type="NCBI Taxonomy" id="2082395"/>
    <lineage>
        <taxon>Bacteria</taxon>
        <taxon>Bacillati</taxon>
        <taxon>Bacillota</taxon>
        <taxon>Bacilli</taxon>
        <taxon>Bacillales</taxon>
        <taxon>Caryophanaceae</taxon>
        <taxon>Jeotgalibacillus</taxon>
    </lineage>
</organism>
<feature type="transmembrane region" description="Helical" evidence="1">
    <location>
        <begin position="105"/>
        <end position="125"/>
    </location>
</feature>
<feature type="transmembrane region" description="Helical" evidence="1">
    <location>
        <begin position="75"/>
        <end position="99"/>
    </location>
</feature>
<keyword evidence="1" id="KW-0472">Membrane</keyword>